<keyword evidence="2" id="KW-0808">Transferase</keyword>
<keyword evidence="1" id="KW-0328">Glycosyltransferase</keyword>
<organism evidence="4 5">
    <name type="scientific">Hamadaea flava</name>
    <dbReference type="NCBI Taxonomy" id="1742688"/>
    <lineage>
        <taxon>Bacteria</taxon>
        <taxon>Bacillati</taxon>
        <taxon>Actinomycetota</taxon>
        <taxon>Actinomycetes</taxon>
        <taxon>Micromonosporales</taxon>
        <taxon>Micromonosporaceae</taxon>
        <taxon>Hamadaea</taxon>
    </lineage>
</organism>
<protein>
    <submittedName>
        <fullName evidence="4">Glycosyltransferase family 8 protein</fullName>
    </submittedName>
</protein>
<name>A0ABV8LPC0_9ACTN</name>
<keyword evidence="5" id="KW-1185">Reference proteome</keyword>
<accession>A0ABV8LPC0</accession>
<dbReference type="PANTHER" id="PTHR13778">
    <property type="entry name" value="GLYCOSYLTRANSFERASE 8 DOMAIN-CONTAINING PROTEIN"/>
    <property type="match status" value="1"/>
</dbReference>
<dbReference type="RefSeq" id="WP_253753508.1">
    <property type="nucleotide sequence ID" value="NZ_JAMZDZ010000001.1"/>
</dbReference>
<evidence type="ECO:0000313" key="5">
    <source>
        <dbReference type="Proteomes" id="UP001595816"/>
    </source>
</evidence>
<evidence type="ECO:0000256" key="2">
    <source>
        <dbReference type="ARBA" id="ARBA00022679"/>
    </source>
</evidence>
<reference evidence="5" key="1">
    <citation type="journal article" date="2019" name="Int. J. Syst. Evol. Microbiol.">
        <title>The Global Catalogue of Microorganisms (GCM) 10K type strain sequencing project: providing services to taxonomists for standard genome sequencing and annotation.</title>
        <authorList>
            <consortium name="The Broad Institute Genomics Platform"/>
            <consortium name="The Broad Institute Genome Sequencing Center for Infectious Disease"/>
            <person name="Wu L."/>
            <person name="Ma J."/>
        </authorList>
    </citation>
    <scope>NUCLEOTIDE SEQUENCE [LARGE SCALE GENOMIC DNA]</scope>
    <source>
        <strain evidence="5">CGMCC 4.7289</strain>
    </source>
</reference>
<dbReference type="SUPFAM" id="SSF53448">
    <property type="entry name" value="Nucleotide-diphospho-sugar transferases"/>
    <property type="match status" value="1"/>
</dbReference>
<dbReference type="InterPro" id="IPR050748">
    <property type="entry name" value="Glycosyltrans_8_dom-fam"/>
</dbReference>
<comment type="caution">
    <text evidence="4">The sequence shown here is derived from an EMBL/GenBank/DDBJ whole genome shotgun (WGS) entry which is preliminary data.</text>
</comment>
<proteinExistence type="predicted"/>
<evidence type="ECO:0000313" key="4">
    <source>
        <dbReference type="EMBL" id="MFC4132291.1"/>
    </source>
</evidence>
<dbReference type="Pfam" id="PF01501">
    <property type="entry name" value="Glyco_transf_8"/>
    <property type="match status" value="1"/>
</dbReference>
<dbReference type="PANTHER" id="PTHR13778:SF47">
    <property type="entry name" value="LIPOPOLYSACCHARIDE 1,3-GALACTOSYLTRANSFERASE"/>
    <property type="match status" value="1"/>
</dbReference>
<dbReference type="Proteomes" id="UP001595816">
    <property type="component" value="Unassembled WGS sequence"/>
</dbReference>
<dbReference type="Gene3D" id="3.90.550.10">
    <property type="entry name" value="Spore Coat Polysaccharide Biosynthesis Protein SpsA, Chain A"/>
    <property type="match status" value="1"/>
</dbReference>
<dbReference type="InterPro" id="IPR002495">
    <property type="entry name" value="Glyco_trans_8"/>
</dbReference>
<sequence length="284" mass="32161">MPDEAERPIVVTFDSRYTRAAMAMLHSLSAVRTGQKTTVIALAGELPQRQAYAVTSAAHAAGLDFEIRDMTGACLDLPFDSHGSPAVYYRLHIAELLPEYDSALYVDADTIFLRDPAELLTLDLGPHPLAAVQDVCVPTLGSPDCLPGVPLDEDERALPYFNSGLLVIDLDHWRRLGIGSAALRFATTSAQHVRFWDQDALNHVVRGDWRRLDRRWNVFPLEDIWQAEEFPYYGEEYVPRSGLARLAREAYLIHFVTRHKPWTDSFPAGRLRDLWWSYDEPAVR</sequence>
<dbReference type="EMBL" id="JBHSAY010000009">
    <property type="protein sequence ID" value="MFC4132291.1"/>
    <property type="molecule type" value="Genomic_DNA"/>
</dbReference>
<evidence type="ECO:0000256" key="3">
    <source>
        <dbReference type="ARBA" id="ARBA00022723"/>
    </source>
</evidence>
<dbReference type="CDD" id="cd04194">
    <property type="entry name" value="GT8_A4GalT_like"/>
    <property type="match status" value="1"/>
</dbReference>
<dbReference type="InterPro" id="IPR029044">
    <property type="entry name" value="Nucleotide-diphossugar_trans"/>
</dbReference>
<gene>
    <name evidence="4" type="ORF">ACFOZ4_16925</name>
</gene>
<evidence type="ECO:0000256" key="1">
    <source>
        <dbReference type="ARBA" id="ARBA00022676"/>
    </source>
</evidence>
<keyword evidence="3" id="KW-0479">Metal-binding</keyword>